<sequence>MSESILTETSNKRIHKLKRGRSTRNNSELRYIQSSLKNLHTILGSENELFDKCNGTQDQTLKKAVENAIDAHLSRDNNILKKIDFYITPYNKTQQFQESMSFGDKYKFCKTLDDKAQKDWKMVSNFVLNPTKDFRAKLNQYNPNLYGSIKKLALKLMAKRFNKSPKLRKNKRKQKTSEFKINVLEVNSENNPKSIEREFKNKNASIISPLIQIKRHEENLHRKREIRKNGKNLETFNFGVNLEMISNETTKPVSFGSKTNPKNTPIRRLRALDSSKYPSNLSKLMIPKLSAITVNAGSTEDLPTISSNQTVCRQEYKPPNHSEKCCSILSSKILSPIRAMSRDTKSKVGTPNISGDHESIDQTGSAKLSEEQRTYDNSSVDMENSNLARNSHRDTKLPLIHGRNLTVTRPRKTNSSHIVNEYTEERNTSYFYKQKKSASKNLGLGECDSESNSCSVSMENDENPCQNIKVFKEKSMNILQRVNKKTPSKSFKPLGEQIIAPLINPQKLKKKVIRKDKIKFASFDKENYKRIDSSWVIYSPQRKGTEGLTRKPRGKKSSALDQVKNSSNIKAIRRPDRSTKVRRPAPLNQNQDQHHSDFIPDVFNCKNNYTYGVKDARMFL</sequence>
<proteinExistence type="predicted"/>
<feature type="region of interest" description="Disordered" evidence="1">
    <location>
        <begin position="1"/>
        <end position="22"/>
    </location>
</feature>
<comment type="caution">
    <text evidence="2">The sequence shown here is derived from an EMBL/GenBank/DDBJ whole genome shotgun (WGS) entry which is preliminary data.</text>
</comment>
<dbReference type="EMBL" id="CAMPGE010030061">
    <property type="protein sequence ID" value="CAI2387562.1"/>
    <property type="molecule type" value="Genomic_DNA"/>
</dbReference>
<evidence type="ECO:0000256" key="1">
    <source>
        <dbReference type="SAM" id="MobiDB-lite"/>
    </source>
</evidence>
<dbReference type="Proteomes" id="UP001295684">
    <property type="component" value="Unassembled WGS sequence"/>
</dbReference>
<accession>A0AAD2DAX7</accession>
<name>A0AAD2DAX7_EUPCR</name>
<feature type="region of interest" description="Disordered" evidence="1">
    <location>
        <begin position="343"/>
        <end position="383"/>
    </location>
</feature>
<feature type="region of interest" description="Disordered" evidence="1">
    <location>
        <begin position="543"/>
        <end position="596"/>
    </location>
</feature>
<keyword evidence="3" id="KW-1185">Reference proteome</keyword>
<gene>
    <name evidence="2" type="ORF">ECRASSUSDP1_LOCUS29195</name>
</gene>
<feature type="compositionally biased region" description="Basic residues" evidence="1">
    <location>
        <begin position="12"/>
        <end position="22"/>
    </location>
</feature>
<feature type="compositionally biased region" description="Polar residues" evidence="1">
    <location>
        <begin position="559"/>
        <end position="569"/>
    </location>
</feature>
<organism evidence="2 3">
    <name type="scientific">Euplotes crassus</name>
    <dbReference type="NCBI Taxonomy" id="5936"/>
    <lineage>
        <taxon>Eukaryota</taxon>
        <taxon>Sar</taxon>
        <taxon>Alveolata</taxon>
        <taxon>Ciliophora</taxon>
        <taxon>Intramacronucleata</taxon>
        <taxon>Spirotrichea</taxon>
        <taxon>Hypotrichia</taxon>
        <taxon>Euplotida</taxon>
        <taxon>Euplotidae</taxon>
        <taxon>Moneuplotes</taxon>
    </lineage>
</organism>
<dbReference type="AlphaFoldDB" id="A0AAD2DAX7"/>
<evidence type="ECO:0000313" key="3">
    <source>
        <dbReference type="Proteomes" id="UP001295684"/>
    </source>
</evidence>
<reference evidence="2" key="1">
    <citation type="submission" date="2023-07" db="EMBL/GenBank/DDBJ databases">
        <authorList>
            <consortium name="AG Swart"/>
            <person name="Singh M."/>
            <person name="Singh A."/>
            <person name="Seah K."/>
            <person name="Emmerich C."/>
        </authorList>
    </citation>
    <scope>NUCLEOTIDE SEQUENCE</scope>
    <source>
        <strain evidence="2">DP1</strain>
    </source>
</reference>
<protein>
    <submittedName>
        <fullName evidence="2">Uncharacterized protein</fullName>
    </submittedName>
</protein>
<evidence type="ECO:0000313" key="2">
    <source>
        <dbReference type="EMBL" id="CAI2387562.1"/>
    </source>
</evidence>